<comment type="caution">
    <text evidence="9">The sequence shown here is derived from an EMBL/GenBank/DDBJ whole genome shotgun (WGS) entry which is preliminary data.</text>
</comment>
<evidence type="ECO:0000256" key="7">
    <source>
        <dbReference type="ARBA" id="ARBA00023136"/>
    </source>
</evidence>
<keyword evidence="10" id="KW-1185">Reference proteome</keyword>
<dbReference type="Pfam" id="PF01594">
    <property type="entry name" value="AI-2E_transport"/>
    <property type="match status" value="1"/>
</dbReference>
<name>A0A8J2UGD1_9BACT</name>
<evidence type="ECO:0000256" key="4">
    <source>
        <dbReference type="ARBA" id="ARBA00022475"/>
    </source>
</evidence>
<evidence type="ECO:0000256" key="3">
    <source>
        <dbReference type="ARBA" id="ARBA00022448"/>
    </source>
</evidence>
<evidence type="ECO:0000256" key="8">
    <source>
        <dbReference type="SAM" id="Phobius"/>
    </source>
</evidence>
<feature type="transmembrane region" description="Helical" evidence="8">
    <location>
        <begin position="269"/>
        <end position="288"/>
    </location>
</feature>
<evidence type="ECO:0000313" key="9">
    <source>
        <dbReference type="EMBL" id="GGB14052.1"/>
    </source>
</evidence>
<dbReference type="InterPro" id="IPR002549">
    <property type="entry name" value="AI-2E-like"/>
</dbReference>
<evidence type="ECO:0000256" key="2">
    <source>
        <dbReference type="ARBA" id="ARBA00009773"/>
    </source>
</evidence>
<dbReference type="PANTHER" id="PTHR21716:SF53">
    <property type="entry name" value="PERMEASE PERM-RELATED"/>
    <property type="match status" value="1"/>
</dbReference>
<evidence type="ECO:0000256" key="1">
    <source>
        <dbReference type="ARBA" id="ARBA00004651"/>
    </source>
</evidence>
<dbReference type="AlphaFoldDB" id="A0A8J2UGD1"/>
<evidence type="ECO:0000313" key="10">
    <source>
        <dbReference type="Proteomes" id="UP000607559"/>
    </source>
</evidence>
<dbReference type="RefSeq" id="WP_188935459.1">
    <property type="nucleotide sequence ID" value="NZ_BMJC01000004.1"/>
</dbReference>
<reference evidence="9" key="2">
    <citation type="submission" date="2020-09" db="EMBL/GenBank/DDBJ databases">
        <authorList>
            <person name="Sun Q."/>
            <person name="Zhou Y."/>
        </authorList>
    </citation>
    <scope>NUCLEOTIDE SEQUENCE</scope>
    <source>
        <strain evidence="9">CGMCC 1.15448</strain>
    </source>
</reference>
<feature type="transmembrane region" description="Helical" evidence="8">
    <location>
        <begin position="9"/>
        <end position="27"/>
    </location>
</feature>
<keyword evidence="4" id="KW-1003">Cell membrane</keyword>
<keyword evidence="5 8" id="KW-0812">Transmembrane</keyword>
<keyword evidence="7 8" id="KW-0472">Membrane</keyword>
<feature type="transmembrane region" description="Helical" evidence="8">
    <location>
        <begin position="33"/>
        <end position="51"/>
    </location>
</feature>
<dbReference type="EMBL" id="BMJC01000004">
    <property type="protein sequence ID" value="GGB14052.1"/>
    <property type="molecule type" value="Genomic_DNA"/>
</dbReference>
<accession>A0A8J2UGD1</accession>
<gene>
    <name evidence="9" type="ORF">GCM10011511_42250</name>
</gene>
<feature type="transmembrane region" description="Helical" evidence="8">
    <location>
        <begin position="232"/>
        <end position="262"/>
    </location>
</feature>
<dbReference type="GO" id="GO:0055085">
    <property type="term" value="P:transmembrane transport"/>
    <property type="evidence" value="ECO:0007669"/>
    <property type="project" value="TreeGrafter"/>
</dbReference>
<evidence type="ECO:0000256" key="6">
    <source>
        <dbReference type="ARBA" id="ARBA00022989"/>
    </source>
</evidence>
<reference evidence="9" key="1">
    <citation type="journal article" date="2014" name="Int. J. Syst. Evol. Microbiol.">
        <title>Complete genome sequence of Corynebacterium casei LMG S-19264T (=DSM 44701T), isolated from a smear-ripened cheese.</title>
        <authorList>
            <consortium name="US DOE Joint Genome Institute (JGI-PGF)"/>
            <person name="Walter F."/>
            <person name="Albersmeier A."/>
            <person name="Kalinowski J."/>
            <person name="Ruckert C."/>
        </authorList>
    </citation>
    <scope>NUCLEOTIDE SEQUENCE</scope>
    <source>
        <strain evidence="9">CGMCC 1.15448</strain>
    </source>
</reference>
<feature type="transmembrane region" description="Helical" evidence="8">
    <location>
        <begin position="146"/>
        <end position="170"/>
    </location>
</feature>
<feature type="transmembrane region" description="Helical" evidence="8">
    <location>
        <begin position="204"/>
        <end position="226"/>
    </location>
</feature>
<keyword evidence="3" id="KW-0813">Transport</keyword>
<keyword evidence="6 8" id="KW-1133">Transmembrane helix</keyword>
<comment type="subcellular location">
    <subcellularLocation>
        <location evidence="1">Cell membrane</location>
        <topology evidence="1">Multi-pass membrane protein</topology>
    </subcellularLocation>
</comment>
<feature type="transmembrane region" description="Helical" evidence="8">
    <location>
        <begin position="63"/>
        <end position="85"/>
    </location>
</feature>
<proteinExistence type="inferred from homology"/>
<protein>
    <submittedName>
        <fullName evidence="9">AI-2E family transporter</fullName>
    </submittedName>
</protein>
<sequence length="373" mass="41399">MTSTRQSPFYIKLAMVLISLIALFYIAVLGKSILVPLVFGLLFSVVLLPLAHFMERKLHFPRSLASILSVVILVLSLAALLYLVGMQITNLADDWPQFKQQVTSSVNSLQQWISSKFHIRIKQQNNYINNATSKLLETGSSVIGDIVLSFSSTMLTLVFILIDTFFLLFYRRLIIRFLVAVFKEENSVIVFDILTHIQTRIRQYIMGLLIEMVIVSVATALALWILGVKYAILLGLITGLFNIIPYIGIFTATLLSTIVTFATAGATKLLLVIATILGIHLIDSNVLLPVVVGSKVRINAFITVIGVIIGNAVWGIAGTFLAIPIIAIAKIIFDRIEPLKPWGYLFGDGKEDKDLPPKDAKERAILKEELKEV</sequence>
<organism evidence="9 10">
    <name type="scientific">Puia dinghuensis</name>
    <dbReference type="NCBI Taxonomy" id="1792502"/>
    <lineage>
        <taxon>Bacteria</taxon>
        <taxon>Pseudomonadati</taxon>
        <taxon>Bacteroidota</taxon>
        <taxon>Chitinophagia</taxon>
        <taxon>Chitinophagales</taxon>
        <taxon>Chitinophagaceae</taxon>
        <taxon>Puia</taxon>
    </lineage>
</organism>
<comment type="similarity">
    <text evidence="2">Belongs to the autoinducer-2 exporter (AI-2E) (TC 2.A.86) family.</text>
</comment>
<dbReference type="Proteomes" id="UP000607559">
    <property type="component" value="Unassembled WGS sequence"/>
</dbReference>
<dbReference type="GO" id="GO:0005886">
    <property type="term" value="C:plasma membrane"/>
    <property type="evidence" value="ECO:0007669"/>
    <property type="project" value="UniProtKB-SubCell"/>
</dbReference>
<evidence type="ECO:0000256" key="5">
    <source>
        <dbReference type="ARBA" id="ARBA00022692"/>
    </source>
</evidence>
<feature type="transmembrane region" description="Helical" evidence="8">
    <location>
        <begin position="300"/>
        <end position="333"/>
    </location>
</feature>
<dbReference type="PANTHER" id="PTHR21716">
    <property type="entry name" value="TRANSMEMBRANE PROTEIN"/>
    <property type="match status" value="1"/>
</dbReference>